<sequence length="387" mass="39831">MTDTFVAGTGIAVFDRAPATRSADQVEHAVRAALADAAVGLDQIDAVYVGNAASGLLTGQEMIRGQVLLRQFDLRGVPVVNCENACASGSTALHLADTALRAGRAGTVLVVGAEKMASEDKQRPMIALAAAVDQERLEEESPDVRGSGSLFMDIYAQLARDYMDKHGATPEDFAALVVKNRRHASHNPVAQFTAAITVEEVLDSRLINDPLTLPMCSPIGNGAAAVILTVEPAPEATTVRLLASSLVSGRGQHSEPAVAHAARLAFRQSGVSPGDVNLAEVHDATAPAELIALEELGLLAPGEGVFAVRKGRLSVGGDLPTNPSGGLVCKGHPVGATGVAQVVEVADQLRGRAGGRQVEGARIGITENAGGWLGGDVAAAAVHLLGR</sequence>
<dbReference type="RefSeq" id="WP_091193235.1">
    <property type="nucleotide sequence ID" value="NZ_FOKC01000001.1"/>
</dbReference>
<dbReference type="EMBL" id="FOKC01000001">
    <property type="protein sequence ID" value="SFA76118.1"/>
    <property type="molecule type" value="Genomic_DNA"/>
</dbReference>
<dbReference type="EMBL" id="PJBV01000035">
    <property type="protein sequence ID" value="PKH37288.1"/>
    <property type="molecule type" value="Genomic_DNA"/>
</dbReference>
<evidence type="ECO:0000313" key="4">
    <source>
        <dbReference type="EMBL" id="SFA76118.1"/>
    </source>
</evidence>
<evidence type="ECO:0000313" key="6">
    <source>
        <dbReference type="Proteomes" id="UP000233565"/>
    </source>
</evidence>
<evidence type="ECO:0000313" key="5">
    <source>
        <dbReference type="Proteomes" id="UP000199113"/>
    </source>
</evidence>
<dbReference type="InterPro" id="IPR020616">
    <property type="entry name" value="Thiolase_N"/>
</dbReference>
<organism evidence="4 5">
    <name type="scientific">Nocardioides alpinus</name>
    <dbReference type="NCBI Taxonomy" id="748909"/>
    <lineage>
        <taxon>Bacteria</taxon>
        <taxon>Bacillati</taxon>
        <taxon>Actinomycetota</taxon>
        <taxon>Actinomycetes</taxon>
        <taxon>Propionibacteriales</taxon>
        <taxon>Nocardioidaceae</taxon>
        <taxon>Nocardioides</taxon>
    </lineage>
</organism>
<dbReference type="InterPro" id="IPR002155">
    <property type="entry name" value="Thiolase"/>
</dbReference>
<dbReference type="Pfam" id="PF00108">
    <property type="entry name" value="Thiolase_N"/>
    <property type="match status" value="1"/>
</dbReference>
<reference evidence="4" key="1">
    <citation type="submission" date="2016-10" db="EMBL/GenBank/DDBJ databases">
        <authorList>
            <person name="de Groot N.N."/>
        </authorList>
    </citation>
    <scope>NUCLEOTIDE SEQUENCE [LARGE SCALE GENOMIC DNA]</scope>
    <source>
        <strain evidence="4">CGMCC 1.10697</strain>
    </source>
</reference>
<dbReference type="Pfam" id="PF22691">
    <property type="entry name" value="Thiolase_C_1"/>
    <property type="match status" value="1"/>
</dbReference>
<protein>
    <submittedName>
        <fullName evidence="4">Acetyl-CoA acetyltransferase</fullName>
    </submittedName>
    <submittedName>
        <fullName evidence="3">Thiolase family protein</fullName>
    </submittedName>
</protein>
<evidence type="ECO:0000259" key="1">
    <source>
        <dbReference type="Pfam" id="PF00108"/>
    </source>
</evidence>
<dbReference type="Proteomes" id="UP000233565">
    <property type="component" value="Unassembled WGS sequence"/>
</dbReference>
<dbReference type="PIRSF" id="PIRSF000429">
    <property type="entry name" value="Ac-CoA_Ac_transf"/>
    <property type="match status" value="1"/>
</dbReference>
<dbReference type="InterPro" id="IPR016039">
    <property type="entry name" value="Thiolase-like"/>
</dbReference>
<feature type="domain" description="Thiolase C-terminal" evidence="2">
    <location>
        <begin position="255"/>
        <end position="374"/>
    </location>
</feature>
<accession>A0A1I0VIU3</accession>
<dbReference type="PANTHER" id="PTHR42870:SF1">
    <property type="entry name" value="NON-SPECIFIC LIPID-TRANSFER PROTEIN-LIKE 2"/>
    <property type="match status" value="1"/>
</dbReference>
<dbReference type="AlphaFoldDB" id="A0A1I0VIU3"/>
<dbReference type="SUPFAM" id="SSF53901">
    <property type="entry name" value="Thiolase-like"/>
    <property type="match status" value="1"/>
</dbReference>
<dbReference type="CDD" id="cd00829">
    <property type="entry name" value="SCP-x_thiolase"/>
    <property type="match status" value="1"/>
</dbReference>
<dbReference type="Gene3D" id="3.40.47.10">
    <property type="match status" value="1"/>
</dbReference>
<proteinExistence type="predicted"/>
<evidence type="ECO:0000313" key="3">
    <source>
        <dbReference type="EMBL" id="PKH37288.1"/>
    </source>
</evidence>
<dbReference type="PANTHER" id="PTHR42870">
    <property type="entry name" value="ACETYL-COA C-ACETYLTRANSFERASE"/>
    <property type="match status" value="1"/>
</dbReference>
<name>A0A1I0VIU3_9ACTN</name>
<gene>
    <name evidence="3" type="ORF">CXG46_17615</name>
    <name evidence="4" type="ORF">SAMN05192575_101241</name>
</gene>
<keyword evidence="6" id="KW-1185">Reference proteome</keyword>
<evidence type="ECO:0000259" key="2">
    <source>
        <dbReference type="Pfam" id="PF22691"/>
    </source>
</evidence>
<keyword evidence="4" id="KW-0808">Transferase</keyword>
<feature type="domain" description="Thiolase N-terminal" evidence="1">
    <location>
        <begin position="23"/>
        <end position="211"/>
    </location>
</feature>
<dbReference type="OrthoDB" id="9785768at2"/>
<reference evidence="3 6" key="2">
    <citation type="submission" date="2017-12" db="EMBL/GenBank/DDBJ databases">
        <title>Pharmacopeia of the Arctic Ocean.</title>
        <authorList>
            <person name="Collins E."/>
            <person name="Ducluzeau A.-L."/>
        </authorList>
    </citation>
    <scope>NUCLEOTIDE SEQUENCE [LARGE SCALE GENOMIC DNA]</scope>
    <source>
        <strain evidence="3 6">DSM 23325</strain>
    </source>
</reference>
<dbReference type="STRING" id="748909.SAMN05192575_101241"/>
<dbReference type="GO" id="GO:0016747">
    <property type="term" value="F:acyltransferase activity, transferring groups other than amino-acyl groups"/>
    <property type="evidence" value="ECO:0007669"/>
    <property type="project" value="InterPro"/>
</dbReference>
<dbReference type="InterPro" id="IPR055140">
    <property type="entry name" value="Thiolase_C_2"/>
</dbReference>
<dbReference type="Proteomes" id="UP000199113">
    <property type="component" value="Unassembled WGS sequence"/>
</dbReference>